<dbReference type="EMBL" id="QRFF01000004">
    <property type="protein sequence ID" value="KAA3500972.1"/>
    <property type="molecule type" value="Genomic_DNA"/>
</dbReference>
<evidence type="ECO:0000313" key="3">
    <source>
        <dbReference type="EMBL" id="KAA3500972.1"/>
    </source>
</evidence>
<keyword evidence="2" id="KW-0732">Signal</keyword>
<proteinExistence type="predicted"/>
<accession>A0AA88F0E7</accession>
<gene>
    <name evidence="3" type="ORF">DXM27_14400</name>
</gene>
<dbReference type="Proteomes" id="UP000473658">
    <property type="component" value="Unassembled WGS sequence"/>
</dbReference>
<evidence type="ECO:0000256" key="2">
    <source>
        <dbReference type="SAM" id="SignalP"/>
    </source>
</evidence>
<evidence type="ECO:0000313" key="4">
    <source>
        <dbReference type="Proteomes" id="UP000473658"/>
    </source>
</evidence>
<comment type="caution">
    <text evidence="3">The sequence shown here is derived from an EMBL/GenBank/DDBJ whole genome shotgun (WGS) entry which is preliminary data.</text>
</comment>
<dbReference type="InterPro" id="IPR024447">
    <property type="entry name" value="YXWGXW_rpt"/>
</dbReference>
<feature type="chain" id="PRO_5041689863" description="BcpO-related WXXGXW repeat protein" evidence="2">
    <location>
        <begin position="25"/>
        <end position="82"/>
    </location>
</feature>
<evidence type="ECO:0000256" key="1">
    <source>
        <dbReference type="SAM" id="MobiDB-lite"/>
    </source>
</evidence>
<name>A0AA88F0E7_RHIRH</name>
<protein>
    <recommendedName>
        <fullName evidence="5">BcpO-related WXXGXW repeat protein</fullName>
    </recommendedName>
</protein>
<evidence type="ECO:0008006" key="5">
    <source>
        <dbReference type="Google" id="ProtNLM"/>
    </source>
</evidence>
<reference evidence="3 4" key="1">
    <citation type="submission" date="2018-08" db="EMBL/GenBank/DDBJ databases">
        <title>Crown Gall in kiwifruit.</title>
        <authorList>
            <person name="Visnovsky S.B."/>
            <person name="Pitman A.R."/>
        </authorList>
    </citation>
    <scope>NUCLEOTIDE SEQUENCE [LARGE SCALE GENOMIC DNA]</scope>
    <source>
        <strain evidence="3 4">SBV_302_78_2</strain>
    </source>
</reference>
<sequence>MKRHRRLLLQLIGTFILVPGAAYSQTAASRAPVGRRPPPPPNLEEKAPPPRNGYRWVPGRWVWSIRRSGHVWVPGRFQRHRR</sequence>
<organism evidence="3 4">
    <name type="scientific">Rhizobium rhizogenes</name>
    <name type="common">Agrobacterium rhizogenes</name>
    <dbReference type="NCBI Taxonomy" id="359"/>
    <lineage>
        <taxon>Bacteria</taxon>
        <taxon>Pseudomonadati</taxon>
        <taxon>Pseudomonadota</taxon>
        <taxon>Alphaproteobacteria</taxon>
        <taxon>Hyphomicrobiales</taxon>
        <taxon>Rhizobiaceae</taxon>
        <taxon>Rhizobium/Agrobacterium group</taxon>
        <taxon>Rhizobium</taxon>
    </lineage>
</organism>
<feature type="region of interest" description="Disordered" evidence="1">
    <location>
        <begin position="27"/>
        <end position="51"/>
    </location>
</feature>
<feature type="signal peptide" evidence="2">
    <location>
        <begin position="1"/>
        <end position="24"/>
    </location>
</feature>
<dbReference type="Pfam" id="PF12779">
    <property type="entry name" value="WXXGXW"/>
    <property type="match status" value="1"/>
</dbReference>
<dbReference type="AlphaFoldDB" id="A0AA88F0E7"/>